<keyword evidence="2" id="KW-1185">Reference proteome</keyword>
<evidence type="ECO:0000313" key="2">
    <source>
        <dbReference type="Proteomes" id="UP001196413"/>
    </source>
</evidence>
<gene>
    <name evidence="1" type="ORF">KIN20_029170</name>
</gene>
<dbReference type="Proteomes" id="UP001196413">
    <property type="component" value="Unassembled WGS sequence"/>
</dbReference>
<proteinExistence type="predicted"/>
<sequence>MQHLSSMGNALQWHKSAGTNQLSTEGSFSLNNQAFYEALPVLDVDEVVRILREIEIGPGVNSTSMNPISMTPLASAILSHDNGLPEVNGLNAVMEVTEPERESRVYLEEIEDEVVRNQMGALRIGIVGDKIFKTLIC</sequence>
<organism evidence="1 2">
    <name type="scientific">Parelaphostrongylus tenuis</name>
    <name type="common">Meningeal worm</name>
    <dbReference type="NCBI Taxonomy" id="148309"/>
    <lineage>
        <taxon>Eukaryota</taxon>
        <taxon>Metazoa</taxon>
        <taxon>Ecdysozoa</taxon>
        <taxon>Nematoda</taxon>
        <taxon>Chromadorea</taxon>
        <taxon>Rhabditida</taxon>
        <taxon>Rhabditina</taxon>
        <taxon>Rhabditomorpha</taxon>
        <taxon>Strongyloidea</taxon>
        <taxon>Metastrongylidae</taxon>
        <taxon>Parelaphostrongylus</taxon>
    </lineage>
</organism>
<accession>A0AAD5R298</accession>
<dbReference type="AlphaFoldDB" id="A0AAD5R298"/>
<name>A0AAD5R298_PARTN</name>
<protein>
    <submittedName>
        <fullName evidence="1">Uncharacterized protein</fullName>
    </submittedName>
</protein>
<comment type="caution">
    <text evidence="1">The sequence shown here is derived from an EMBL/GenBank/DDBJ whole genome shotgun (WGS) entry which is preliminary data.</text>
</comment>
<dbReference type="EMBL" id="JAHQIW010006091">
    <property type="protein sequence ID" value="KAJ1368103.1"/>
    <property type="molecule type" value="Genomic_DNA"/>
</dbReference>
<reference evidence="1" key="1">
    <citation type="submission" date="2021-06" db="EMBL/GenBank/DDBJ databases">
        <title>Parelaphostrongylus tenuis whole genome reference sequence.</title>
        <authorList>
            <person name="Garwood T.J."/>
            <person name="Larsen P.A."/>
            <person name="Fountain-Jones N.M."/>
            <person name="Garbe J.R."/>
            <person name="Macchietto M.G."/>
            <person name="Kania S.A."/>
            <person name="Gerhold R.W."/>
            <person name="Richards J.E."/>
            <person name="Wolf T.M."/>
        </authorList>
    </citation>
    <scope>NUCLEOTIDE SEQUENCE</scope>
    <source>
        <strain evidence="1">MNPRO001-30</strain>
        <tissue evidence="1">Meninges</tissue>
    </source>
</reference>
<evidence type="ECO:0000313" key="1">
    <source>
        <dbReference type="EMBL" id="KAJ1368103.1"/>
    </source>
</evidence>